<feature type="compositionally biased region" description="Acidic residues" evidence="1">
    <location>
        <begin position="92"/>
        <end position="101"/>
    </location>
</feature>
<reference evidence="3 4" key="1">
    <citation type="journal article" date="2015" name="Sci. Rep.">
        <title>Chromosome-level genome map provides insights into diverse defense mechanisms in the medicinal fungus Ganoderma sinense.</title>
        <authorList>
            <person name="Zhu Y."/>
            <person name="Xu J."/>
            <person name="Sun C."/>
            <person name="Zhou S."/>
            <person name="Xu H."/>
            <person name="Nelson D.R."/>
            <person name="Qian J."/>
            <person name="Song J."/>
            <person name="Luo H."/>
            <person name="Xiang L."/>
            <person name="Li Y."/>
            <person name="Xu Z."/>
            <person name="Ji A."/>
            <person name="Wang L."/>
            <person name="Lu S."/>
            <person name="Hayward A."/>
            <person name="Sun W."/>
            <person name="Li X."/>
            <person name="Schwartz D.C."/>
            <person name="Wang Y."/>
            <person name="Chen S."/>
        </authorList>
    </citation>
    <scope>NUCLEOTIDE SEQUENCE [LARGE SCALE GENOMIC DNA]</scope>
    <source>
        <strain evidence="3 4">ZZ0214-1</strain>
    </source>
</reference>
<evidence type="ECO:0000313" key="3">
    <source>
        <dbReference type="EMBL" id="PIL27963.1"/>
    </source>
</evidence>
<keyword evidence="2" id="KW-0472">Membrane</keyword>
<gene>
    <name evidence="3" type="ORF">GSI_09907</name>
</gene>
<keyword evidence="2" id="KW-0812">Transmembrane</keyword>
<feature type="transmembrane region" description="Helical" evidence="2">
    <location>
        <begin position="7"/>
        <end position="26"/>
    </location>
</feature>
<dbReference type="AlphaFoldDB" id="A0A2G8S2F5"/>
<feature type="region of interest" description="Disordered" evidence="1">
    <location>
        <begin position="92"/>
        <end position="114"/>
    </location>
</feature>
<feature type="transmembrane region" description="Helical" evidence="2">
    <location>
        <begin position="38"/>
        <end position="57"/>
    </location>
</feature>
<evidence type="ECO:0000256" key="2">
    <source>
        <dbReference type="SAM" id="Phobius"/>
    </source>
</evidence>
<evidence type="ECO:0000256" key="1">
    <source>
        <dbReference type="SAM" id="MobiDB-lite"/>
    </source>
</evidence>
<sequence>MVCAMLFESLTAQLLLNMVYLISIFVPPEIFDAQDLNSIASMYVLPTTSILVTHFLLDLQQASRRAMHLPAMNTESWEKVMGSLVLVSPECDSDAESEPEEVYGSGSCARRVGP</sequence>
<keyword evidence="4" id="KW-1185">Reference proteome</keyword>
<comment type="caution">
    <text evidence="3">The sequence shown here is derived from an EMBL/GenBank/DDBJ whole genome shotgun (WGS) entry which is preliminary data.</text>
</comment>
<organism evidence="3 4">
    <name type="scientific">Ganoderma sinense ZZ0214-1</name>
    <dbReference type="NCBI Taxonomy" id="1077348"/>
    <lineage>
        <taxon>Eukaryota</taxon>
        <taxon>Fungi</taxon>
        <taxon>Dikarya</taxon>
        <taxon>Basidiomycota</taxon>
        <taxon>Agaricomycotina</taxon>
        <taxon>Agaricomycetes</taxon>
        <taxon>Polyporales</taxon>
        <taxon>Polyporaceae</taxon>
        <taxon>Ganoderma</taxon>
    </lineage>
</organism>
<dbReference type="Proteomes" id="UP000230002">
    <property type="component" value="Unassembled WGS sequence"/>
</dbReference>
<name>A0A2G8S2F5_9APHY</name>
<keyword evidence="2" id="KW-1133">Transmembrane helix</keyword>
<accession>A0A2G8S2F5</accession>
<protein>
    <submittedName>
        <fullName evidence="3">Uncharacterized protein</fullName>
    </submittedName>
</protein>
<proteinExistence type="predicted"/>
<dbReference type="EMBL" id="AYKW01000031">
    <property type="protein sequence ID" value="PIL27963.1"/>
    <property type="molecule type" value="Genomic_DNA"/>
</dbReference>
<evidence type="ECO:0000313" key="4">
    <source>
        <dbReference type="Proteomes" id="UP000230002"/>
    </source>
</evidence>
<dbReference type="OrthoDB" id="2753012at2759"/>